<dbReference type="Gene3D" id="1.10.10.10">
    <property type="entry name" value="Winged helix-like DNA-binding domain superfamily/Winged helix DNA-binding domain"/>
    <property type="match status" value="1"/>
</dbReference>
<name>A0A2T0UGM9_9MICO</name>
<dbReference type="GO" id="GO:0003700">
    <property type="term" value="F:DNA-binding transcription factor activity"/>
    <property type="evidence" value="ECO:0007669"/>
    <property type="project" value="InterPro"/>
</dbReference>
<feature type="region of interest" description="Disordered" evidence="1">
    <location>
        <begin position="1"/>
        <end position="21"/>
    </location>
</feature>
<dbReference type="InterPro" id="IPR039422">
    <property type="entry name" value="MarR/SlyA-like"/>
</dbReference>
<gene>
    <name evidence="3" type="ORF">BCF74_11634</name>
</gene>
<dbReference type="Pfam" id="PF01047">
    <property type="entry name" value="MarR"/>
    <property type="match status" value="1"/>
</dbReference>
<evidence type="ECO:0000259" key="2">
    <source>
        <dbReference type="PROSITE" id="PS50995"/>
    </source>
</evidence>
<accession>A0A2T0UGM9</accession>
<dbReference type="InterPro" id="IPR000835">
    <property type="entry name" value="HTH_MarR-typ"/>
</dbReference>
<keyword evidence="3" id="KW-0238">DNA-binding</keyword>
<protein>
    <submittedName>
        <fullName evidence="3">DNA-binding MarR family transcriptional regulator</fullName>
    </submittedName>
</protein>
<dbReference type="AlphaFoldDB" id="A0A2T0UGM9"/>
<evidence type="ECO:0000256" key="1">
    <source>
        <dbReference type="SAM" id="MobiDB-lite"/>
    </source>
</evidence>
<organism evidence="3 4">
    <name type="scientific">Knoellia remsis</name>
    <dbReference type="NCBI Taxonomy" id="407159"/>
    <lineage>
        <taxon>Bacteria</taxon>
        <taxon>Bacillati</taxon>
        <taxon>Actinomycetota</taxon>
        <taxon>Actinomycetes</taxon>
        <taxon>Micrococcales</taxon>
        <taxon>Intrasporangiaceae</taxon>
        <taxon>Knoellia</taxon>
    </lineage>
</organism>
<feature type="domain" description="HTH marR-type" evidence="2">
    <location>
        <begin position="17"/>
        <end position="149"/>
    </location>
</feature>
<reference evidence="3 4" key="1">
    <citation type="submission" date="2018-03" db="EMBL/GenBank/DDBJ databases">
        <title>Genomic Encyclopedia of Archaeal and Bacterial Type Strains, Phase II (KMG-II): from individual species to whole genera.</title>
        <authorList>
            <person name="Goeker M."/>
        </authorList>
    </citation>
    <scope>NUCLEOTIDE SEQUENCE [LARGE SCALE GENOMIC DNA]</scope>
    <source>
        <strain evidence="3 4">ATCC BAA-1496</strain>
    </source>
</reference>
<dbReference type="InterPro" id="IPR036388">
    <property type="entry name" value="WH-like_DNA-bd_sf"/>
</dbReference>
<dbReference type="EMBL" id="PVTI01000016">
    <property type="protein sequence ID" value="PRY57113.1"/>
    <property type="molecule type" value="Genomic_DNA"/>
</dbReference>
<dbReference type="PANTHER" id="PTHR33164:SF43">
    <property type="entry name" value="HTH-TYPE TRANSCRIPTIONAL REPRESSOR YETL"/>
    <property type="match status" value="1"/>
</dbReference>
<dbReference type="SUPFAM" id="SSF46785">
    <property type="entry name" value="Winged helix' DNA-binding domain"/>
    <property type="match status" value="1"/>
</dbReference>
<dbReference type="PRINTS" id="PR00598">
    <property type="entry name" value="HTHMARR"/>
</dbReference>
<evidence type="ECO:0000313" key="3">
    <source>
        <dbReference type="EMBL" id="PRY57113.1"/>
    </source>
</evidence>
<dbReference type="Proteomes" id="UP000237822">
    <property type="component" value="Unassembled WGS sequence"/>
</dbReference>
<sequence>MRNKSLGPDGRGTAGPEAAPGELVMEVARTLRRRSAAMLEPWGITPHESRALRVIGTHEPTRLGVVAQHLRIAPRSVTDVVDSLESRELVTREPDPEDRRATRVRLTAQGRSLLTDLDRERRADQEAYFAGLSDRDRAALTRILRRLVAED</sequence>
<dbReference type="PANTHER" id="PTHR33164">
    <property type="entry name" value="TRANSCRIPTIONAL REGULATOR, MARR FAMILY"/>
    <property type="match status" value="1"/>
</dbReference>
<keyword evidence="4" id="KW-1185">Reference proteome</keyword>
<dbReference type="InterPro" id="IPR036390">
    <property type="entry name" value="WH_DNA-bd_sf"/>
</dbReference>
<dbReference type="PROSITE" id="PS50995">
    <property type="entry name" value="HTH_MARR_2"/>
    <property type="match status" value="1"/>
</dbReference>
<dbReference type="SMART" id="SM00347">
    <property type="entry name" value="HTH_MARR"/>
    <property type="match status" value="1"/>
</dbReference>
<comment type="caution">
    <text evidence="3">The sequence shown here is derived from an EMBL/GenBank/DDBJ whole genome shotgun (WGS) entry which is preliminary data.</text>
</comment>
<dbReference type="GO" id="GO:0006950">
    <property type="term" value="P:response to stress"/>
    <property type="evidence" value="ECO:0007669"/>
    <property type="project" value="TreeGrafter"/>
</dbReference>
<dbReference type="GO" id="GO:0003677">
    <property type="term" value="F:DNA binding"/>
    <property type="evidence" value="ECO:0007669"/>
    <property type="project" value="UniProtKB-KW"/>
</dbReference>
<evidence type="ECO:0000313" key="4">
    <source>
        <dbReference type="Proteomes" id="UP000237822"/>
    </source>
</evidence>
<proteinExistence type="predicted"/>